<reference evidence="2" key="1">
    <citation type="submission" date="2015-04" db="UniProtKB">
        <authorList>
            <consortium name="EnsemblPlants"/>
        </authorList>
    </citation>
    <scope>IDENTIFICATION</scope>
</reference>
<reference evidence="2" key="2">
    <citation type="submission" date="2018-05" db="EMBL/GenBank/DDBJ databases">
        <title>OmerRS3 (Oryza meridionalis Reference Sequence Version 3).</title>
        <authorList>
            <person name="Zhang J."/>
            <person name="Kudrna D."/>
            <person name="Lee S."/>
            <person name="Talag J."/>
            <person name="Welchert J."/>
            <person name="Wing R.A."/>
        </authorList>
    </citation>
    <scope>NUCLEOTIDE SEQUENCE [LARGE SCALE GENOMIC DNA]</scope>
    <source>
        <strain evidence="2">cv. OR44</strain>
    </source>
</reference>
<feature type="region of interest" description="Disordered" evidence="1">
    <location>
        <begin position="89"/>
        <end position="169"/>
    </location>
</feature>
<sequence length="197" mass="21195">MVKYMKQQANKVQALEHKIIRRFRTPRQTNAGLSDEEEHGSGSGRGAPAAPHSVSASPSPAPGRASPPLGGPGDLSWAGIPELCRRYLAAAADDDDEEERARGEAAEDGDASLDQSFDASIATVGGSARHPPTRGSSFLKVPRVGGRRTRPRPEGEASRRFRASEEGDETRREARLIGCVWTLRASLLFSLARLRGI</sequence>
<feature type="region of interest" description="Disordered" evidence="1">
    <location>
        <begin position="16"/>
        <end position="76"/>
    </location>
</feature>
<organism evidence="2">
    <name type="scientific">Oryza meridionalis</name>
    <dbReference type="NCBI Taxonomy" id="40149"/>
    <lineage>
        <taxon>Eukaryota</taxon>
        <taxon>Viridiplantae</taxon>
        <taxon>Streptophyta</taxon>
        <taxon>Embryophyta</taxon>
        <taxon>Tracheophyta</taxon>
        <taxon>Spermatophyta</taxon>
        <taxon>Magnoliopsida</taxon>
        <taxon>Liliopsida</taxon>
        <taxon>Poales</taxon>
        <taxon>Poaceae</taxon>
        <taxon>BOP clade</taxon>
        <taxon>Oryzoideae</taxon>
        <taxon>Oryzeae</taxon>
        <taxon>Oryzinae</taxon>
        <taxon>Oryza</taxon>
    </lineage>
</organism>
<accession>A0A0E0C0H7</accession>
<protein>
    <submittedName>
        <fullName evidence="2">Uncharacterized protein</fullName>
    </submittedName>
</protein>
<evidence type="ECO:0000256" key="1">
    <source>
        <dbReference type="SAM" id="MobiDB-lite"/>
    </source>
</evidence>
<feature type="compositionally biased region" description="Low complexity" evidence="1">
    <location>
        <begin position="46"/>
        <end position="68"/>
    </location>
</feature>
<feature type="compositionally biased region" description="Basic and acidic residues" evidence="1">
    <location>
        <begin position="151"/>
        <end position="169"/>
    </location>
</feature>
<dbReference type="AlphaFoldDB" id="A0A0E0C0H7"/>
<name>A0A0E0C0H7_9ORYZ</name>
<keyword evidence="3" id="KW-1185">Reference proteome</keyword>
<dbReference type="HOGENOM" id="CLU_1386121_0_0_1"/>
<evidence type="ECO:0000313" key="3">
    <source>
        <dbReference type="Proteomes" id="UP000008021"/>
    </source>
</evidence>
<dbReference type="Proteomes" id="UP000008021">
    <property type="component" value="Chromosome 1"/>
</dbReference>
<evidence type="ECO:0000313" key="2">
    <source>
        <dbReference type="EnsemblPlants" id="OMERI01G10660.5"/>
    </source>
</evidence>
<dbReference type="Gramene" id="OMERI01G10660.5">
    <property type="protein sequence ID" value="OMERI01G10660.5"/>
    <property type="gene ID" value="OMERI01G10660"/>
</dbReference>
<dbReference type="EnsemblPlants" id="OMERI01G10660.5">
    <property type="protein sequence ID" value="OMERI01G10660.5"/>
    <property type="gene ID" value="OMERI01G10660"/>
</dbReference>
<proteinExistence type="predicted"/>